<dbReference type="PANTHER" id="PTHR42760">
    <property type="entry name" value="SHORT-CHAIN DEHYDROGENASES/REDUCTASES FAMILY MEMBER"/>
    <property type="match status" value="1"/>
</dbReference>
<sequence length="424" mass="44714">MPLPQLLVGKVAAITGGLTGIGRAIALEYLRHGAKVAINHLGGPKEEPLLEALQKDVSEITGADSHSFIAVPGDVTQPETGRDFVARTVAAFGRLDIFVSNAGVCKFAEFLEFVLPYPILSLMLVDPPLLGHTVNTNLSGAFYATQAAARQMALEQSPPGGSIIGISSISALVGGGQQTHYTPTKAGVLSLMQSCAVALGKYNIRCNALLPGTIRTQLNDEDMSDPVKREYMEGRIPLGRLGQPPDLAGPAVFLACEELSSYVTGAQLLVDGGAFVNLQFLGDHISTPYAFTATPPHTFLFSSSVNCLFSKMLSTMLFQRLQVTALPPPPTLQTGQSDPNITRSAPNVSNTTSVQGRILSTIEAISGSGSEGTGSSSEKPPESFMYVLGYCAMAVTRDDHSRNSGCVVIEAGDGSGSRRFGLQR</sequence>
<evidence type="ECO:0000256" key="1">
    <source>
        <dbReference type="ARBA" id="ARBA00006484"/>
    </source>
</evidence>
<evidence type="ECO:0000256" key="3">
    <source>
        <dbReference type="ARBA" id="ARBA00023002"/>
    </source>
</evidence>
<gene>
    <name evidence="6" type="ORF">ANOM_004866</name>
</gene>
<proteinExistence type="inferred from homology"/>
<dbReference type="EMBL" id="JNOM01000128">
    <property type="protein sequence ID" value="KNG86102.1"/>
    <property type="molecule type" value="Genomic_DNA"/>
</dbReference>
<dbReference type="RefSeq" id="XP_015407025.1">
    <property type="nucleotide sequence ID" value="XM_015550123.1"/>
</dbReference>
<feature type="compositionally biased region" description="Polar residues" evidence="5">
    <location>
        <begin position="332"/>
        <end position="351"/>
    </location>
</feature>
<dbReference type="Gene3D" id="3.40.50.720">
    <property type="entry name" value="NAD(P)-binding Rossmann-like Domain"/>
    <property type="match status" value="1"/>
</dbReference>
<dbReference type="GO" id="GO:0016616">
    <property type="term" value="F:oxidoreductase activity, acting on the CH-OH group of donors, NAD or NADP as acceptor"/>
    <property type="evidence" value="ECO:0007669"/>
    <property type="project" value="TreeGrafter"/>
</dbReference>
<dbReference type="InterPro" id="IPR036291">
    <property type="entry name" value="NAD(P)-bd_dom_sf"/>
</dbReference>
<evidence type="ECO:0000256" key="4">
    <source>
        <dbReference type="ARBA" id="ARBA00023308"/>
    </source>
</evidence>
<keyword evidence="3" id="KW-0560">Oxidoreductase</keyword>
<dbReference type="GO" id="GO:0019301">
    <property type="term" value="P:rhamnose catabolic process"/>
    <property type="evidence" value="ECO:0007669"/>
    <property type="project" value="UniProtKB-ARBA"/>
</dbReference>
<name>A0A0L1J2Y9_ASPN3</name>
<evidence type="ECO:0000256" key="5">
    <source>
        <dbReference type="SAM" id="MobiDB-lite"/>
    </source>
</evidence>
<dbReference type="GO" id="GO:0048038">
    <property type="term" value="F:quinone binding"/>
    <property type="evidence" value="ECO:0007669"/>
    <property type="project" value="TreeGrafter"/>
</dbReference>
<dbReference type="GeneID" id="26806670"/>
<dbReference type="OrthoDB" id="1669814at2759"/>
<dbReference type="SUPFAM" id="SSF51735">
    <property type="entry name" value="NAD(P)-binding Rossmann-fold domains"/>
    <property type="match status" value="1"/>
</dbReference>
<dbReference type="Proteomes" id="UP000037505">
    <property type="component" value="Unassembled WGS sequence"/>
</dbReference>
<organism evidence="6 7">
    <name type="scientific">Aspergillus nomiae NRRL (strain ATCC 15546 / NRRL 13137 / CBS 260.88 / M93)</name>
    <dbReference type="NCBI Taxonomy" id="1509407"/>
    <lineage>
        <taxon>Eukaryota</taxon>
        <taxon>Fungi</taxon>
        <taxon>Dikarya</taxon>
        <taxon>Ascomycota</taxon>
        <taxon>Pezizomycotina</taxon>
        <taxon>Eurotiomycetes</taxon>
        <taxon>Eurotiomycetidae</taxon>
        <taxon>Eurotiales</taxon>
        <taxon>Aspergillaceae</taxon>
        <taxon>Aspergillus</taxon>
        <taxon>Aspergillus subgen. Circumdati</taxon>
    </lineage>
</organism>
<dbReference type="Pfam" id="PF13561">
    <property type="entry name" value="adh_short_C2"/>
    <property type="match status" value="1"/>
</dbReference>
<evidence type="ECO:0000313" key="7">
    <source>
        <dbReference type="Proteomes" id="UP000037505"/>
    </source>
</evidence>
<feature type="region of interest" description="Disordered" evidence="5">
    <location>
        <begin position="331"/>
        <end position="351"/>
    </location>
</feature>
<keyword evidence="2" id="KW-0521">NADP</keyword>
<evidence type="ECO:0000313" key="6">
    <source>
        <dbReference type="EMBL" id="KNG86102.1"/>
    </source>
</evidence>
<reference evidence="6 7" key="1">
    <citation type="submission" date="2014-06" db="EMBL/GenBank/DDBJ databases">
        <title>The Genome of the Aflatoxigenic Filamentous Fungus Aspergillus nomius.</title>
        <authorList>
            <person name="Moore M.G."/>
            <person name="Shannon B.M."/>
            <person name="Brian M.M."/>
        </authorList>
    </citation>
    <scope>NUCLEOTIDE SEQUENCE [LARGE SCALE GENOMIC DNA]</scope>
    <source>
        <strain evidence="6 7">NRRL 13137</strain>
    </source>
</reference>
<evidence type="ECO:0000256" key="2">
    <source>
        <dbReference type="ARBA" id="ARBA00022857"/>
    </source>
</evidence>
<protein>
    <submittedName>
        <fullName evidence="6">Alcohol dehydrogenase</fullName>
    </submittedName>
</protein>
<dbReference type="PANTHER" id="PTHR42760:SF83">
    <property type="entry name" value="(3R)-3-HYDROXYACYL-COA DEHYDROGENASE"/>
    <property type="match status" value="1"/>
</dbReference>
<dbReference type="AlphaFoldDB" id="A0A0L1J2Y9"/>
<dbReference type="CDD" id="cd05233">
    <property type="entry name" value="SDR_c"/>
    <property type="match status" value="1"/>
</dbReference>
<comment type="caution">
    <text evidence="6">The sequence shown here is derived from an EMBL/GenBank/DDBJ whole genome shotgun (WGS) entry which is preliminary data.</text>
</comment>
<dbReference type="GO" id="GO:0006633">
    <property type="term" value="P:fatty acid biosynthetic process"/>
    <property type="evidence" value="ECO:0007669"/>
    <property type="project" value="TreeGrafter"/>
</dbReference>
<accession>A0A0L1J2Y9</accession>
<dbReference type="STRING" id="1509407.A0A0L1J2Y9"/>
<keyword evidence="4" id="KW-0684">Rhamnose metabolism</keyword>
<dbReference type="InterPro" id="IPR002347">
    <property type="entry name" value="SDR_fam"/>
</dbReference>
<comment type="similarity">
    <text evidence="1">Belongs to the short-chain dehydrogenases/reductases (SDR) family.</text>
</comment>
<dbReference type="PRINTS" id="PR00080">
    <property type="entry name" value="SDRFAMILY"/>
</dbReference>
<dbReference type="FunFam" id="3.40.50.720:FF:000417">
    <property type="entry name" value="Glucose 1-dehydrogenase, putative"/>
    <property type="match status" value="1"/>
</dbReference>
<dbReference type="PRINTS" id="PR00081">
    <property type="entry name" value="GDHRDH"/>
</dbReference>
<keyword evidence="7" id="KW-1185">Reference proteome</keyword>